<proteinExistence type="inferred from homology"/>
<evidence type="ECO:0000313" key="8">
    <source>
        <dbReference type="Proteomes" id="UP001596378"/>
    </source>
</evidence>
<feature type="transmembrane region" description="Helical" evidence="6">
    <location>
        <begin position="254"/>
        <end position="272"/>
    </location>
</feature>
<name>A0ABW2FDU6_9BACL</name>
<feature type="transmembrane region" description="Helical" evidence="6">
    <location>
        <begin position="214"/>
        <end position="242"/>
    </location>
</feature>
<accession>A0ABW2FDU6</accession>
<dbReference type="EMBL" id="JBHTAI010000008">
    <property type="protein sequence ID" value="MFC7149727.1"/>
    <property type="molecule type" value="Genomic_DNA"/>
</dbReference>
<sequence length="303" mass="30423">MLVQVAISMLAIGLLLGFVGAGGSGFIISILTVGFGYSIHTVLGTALLAMLLSSLSGAFSHYRQGNMRLGIGIIAGIGGAAGAWWSSGLAVDIPGRTLGMLTAGMLILSGAALWARLRYAARRDSVAESTEEAGRGLASADSDAVAEQTGKAGSGLASADDDAVAEKTGKAGGGLAQANDDPLRTPRNRLYALAIGIATGTASGLFGIGSTPFIQLGLIAVLGLSARLAAGTTMAIIVPIALGGGLGYYRTGHLDPWLLAAVAPSIMLGSYLGAKLTGRVPVQWLQRAIVAVPITGGLILLIG</sequence>
<dbReference type="PANTHER" id="PTHR43701:SF2">
    <property type="entry name" value="MEMBRANE TRANSPORTER PROTEIN YJNA-RELATED"/>
    <property type="match status" value="1"/>
</dbReference>
<protein>
    <recommendedName>
        <fullName evidence="6">Probable membrane transporter protein</fullName>
    </recommendedName>
</protein>
<dbReference type="PANTHER" id="PTHR43701">
    <property type="entry name" value="MEMBRANE TRANSPORTER PROTEIN MJ0441-RELATED"/>
    <property type="match status" value="1"/>
</dbReference>
<gene>
    <name evidence="7" type="ORF">ACFQMJ_14475</name>
</gene>
<comment type="similarity">
    <text evidence="2 6">Belongs to the 4-toluene sulfonate uptake permease (TSUP) (TC 2.A.102) family.</text>
</comment>
<evidence type="ECO:0000256" key="1">
    <source>
        <dbReference type="ARBA" id="ARBA00004141"/>
    </source>
</evidence>
<evidence type="ECO:0000256" key="2">
    <source>
        <dbReference type="ARBA" id="ARBA00009142"/>
    </source>
</evidence>
<organism evidence="7 8">
    <name type="scientific">Cohnella cellulosilytica</name>
    <dbReference type="NCBI Taxonomy" id="986710"/>
    <lineage>
        <taxon>Bacteria</taxon>
        <taxon>Bacillati</taxon>
        <taxon>Bacillota</taxon>
        <taxon>Bacilli</taxon>
        <taxon>Bacillales</taxon>
        <taxon>Paenibacillaceae</taxon>
        <taxon>Cohnella</taxon>
    </lineage>
</organism>
<dbReference type="InterPro" id="IPR036259">
    <property type="entry name" value="MFS_trans_sf"/>
</dbReference>
<feature type="transmembrane region" description="Helical" evidence="6">
    <location>
        <begin position="37"/>
        <end position="55"/>
    </location>
</feature>
<dbReference type="Proteomes" id="UP001596378">
    <property type="component" value="Unassembled WGS sequence"/>
</dbReference>
<evidence type="ECO:0000256" key="4">
    <source>
        <dbReference type="ARBA" id="ARBA00022989"/>
    </source>
</evidence>
<dbReference type="RefSeq" id="WP_378049142.1">
    <property type="nucleotide sequence ID" value="NZ_JBHMDN010000020.1"/>
</dbReference>
<keyword evidence="5 6" id="KW-0472">Membrane</keyword>
<evidence type="ECO:0000256" key="3">
    <source>
        <dbReference type="ARBA" id="ARBA00022692"/>
    </source>
</evidence>
<keyword evidence="4 6" id="KW-1133">Transmembrane helix</keyword>
<keyword evidence="6" id="KW-1003">Cell membrane</keyword>
<evidence type="ECO:0000256" key="5">
    <source>
        <dbReference type="ARBA" id="ARBA00023136"/>
    </source>
</evidence>
<dbReference type="InterPro" id="IPR002781">
    <property type="entry name" value="TM_pro_TauE-like"/>
</dbReference>
<comment type="caution">
    <text evidence="7">The sequence shown here is derived from an EMBL/GenBank/DDBJ whole genome shotgun (WGS) entry which is preliminary data.</text>
</comment>
<evidence type="ECO:0000256" key="6">
    <source>
        <dbReference type="RuleBase" id="RU363041"/>
    </source>
</evidence>
<keyword evidence="3 6" id="KW-0812">Transmembrane</keyword>
<keyword evidence="8" id="KW-1185">Reference proteome</keyword>
<reference evidence="8" key="1">
    <citation type="journal article" date="2019" name="Int. J. Syst. Evol. Microbiol.">
        <title>The Global Catalogue of Microorganisms (GCM) 10K type strain sequencing project: providing services to taxonomists for standard genome sequencing and annotation.</title>
        <authorList>
            <consortium name="The Broad Institute Genomics Platform"/>
            <consortium name="The Broad Institute Genome Sequencing Center for Infectious Disease"/>
            <person name="Wu L."/>
            <person name="Ma J."/>
        </authorList>
    </citation>
    <scope>NUCLEOTIDE SEQUENCE [LARGE SCALE GENOMIC DNA]</scope>
    <source>
        <strain evidence="8">KCTC 12907</strain>
    </source>
</reference>
<feature type="transmembrane region" description="Helical" evidence="6">
    <location>
        <begin position="190"/>
        <end position="208"/>
    </location>
</feature>
<evidence type="ECO:0000313" key="7">
    <source>
        <dbReference type="EMBL" id="MFC7149727.1"/>
    </source>
</evidence>
<feature type="transmembrane region" description="Helical" evidence="6">
    <location>
        <begin position="97"/>
        <end position="115"/>
    </location>
</feature>
<feature type="transmembrane region" description="Helical" evidence="6">
    <location>
        <begin position="284"/>
        <end position="302"/>
    </location>
</feature>
<feature type="transmembrane region" description="Helical" evidence="6">
    <location>
        <begin position="7"/>
        <end position="31"/>
    </location>
</feature>
<dbReference type="Pfam" id="PF01925">
    <property type="entry name" value="TauE"/>
    <property type="match status" value="1"/>
</dbReference>
<dbReference type="InterPro" id="IPR051598">
    <property type="entry name" value="TSUP/Inactive_protease-like"/>
</dbReference>
<dbReference type="SUPFAM" id="SSF103473">
    <property type="entry name" value="MFS general substrate transporter"/>
    <property type="match status" value="1"/>
</dbReference>
<feature type="transmembrane region" description="Helical" evidence="6">
    <location>
        <begin position="67"/>
        <end position="85"/>
    </location>
</feature>
<comment type="subcellular location">
    <subcellularLocation>
        <location evidence="6">Cell membrane</location>
        <topology evidence="6">Multi-pass membrane protein</topology>
    </subcellularLocation>
    <subcellularLocation>
        <location evidence="1">Membrane</location>
        <topology evidence="1">Multi-pass membrane protein</topology>
    </subcellularLocation>
</comment>